<dbReference type="EMBL" id="JAUSWH010000002">
    <property type="protein sequence ID" value="MDQ0454814.1"/>
    <property type="molecule type" value="Genomic_DNA"/>
</dbReference>
<organism evidence="1 2">
    <name type="scientific">Rhizobium paknamense</name>
    <dbReference type="NCBI Taxonomy" id="1206817"/>
    <lineage>
        <taxon>Bacteria</taxon>
        <taxon>Pseudomonadati</taxon>
        <taxon>Pseudomonadota</taxon>
        <taxon>Alphaproteobacteria</taxon>
        <taxon>Hyphomicrobiales</taxon>
        <taxon>Rhizobiaceae</taxon>
        <taxon>Rhizobium/Agrobacterium group</taxon>
        <taxon>Rhizobium</taxon>
    </lineage>
</organism>
<name>A0ABU0I997_9HYPH</name>
<comment type="caution">
    <text evidence="1">The sequence shown here is derived from an EMBL/GenBank/DDBJ whole genome shotgun (WGS) entry which is preliminary data.</text>
</comment>
<gene>
    <name evidence="1" type="ORF">QO005_001141</name>
</gene>
<accession>A0ABU0I997</accession>
<keyword evidence="2" id="KW-1185">Reference proteome</keyword>
<proteinExistence type="predicted"/>
<reference evidence="1 2" key="1">
    <citation type="submission" date="2023-07" db="EMBL/GenBank/DDBJ databases">
        <title>Genomic Encyclopedia of Type Strains, Phase IV (KMG-IV): sequencing the most valuable type-strain genomes for metagenomic binning, comparative biology and taxonomic classification.</title>
        <authorList>
            <person name="Goeker M."/>
        </authorList>
    </citation>
    <scope>NUCLEOTIDE SEQUENCE [LARGE SCALE GENOMIC DNA]</scope>
    <source>
        <strain evidence="1 2">DSM 100301</strain>
    </source>
</reference>
<dbReference type="RefSeq" id="WP_307157010.1">
    <property type="nucleotide sequence ID" value="NZ_JAUSWH010000002.1"/>
</dbReference>
<evidence type="ECO:0000313" key="2">
    <source>
        <dbReference type="Proteomes" id="UP001235269"/>
    </source>
</evidence>
<protein>
    <submittedName>
        <fullName evidence="1">Uncharacterized protein</fullName>
    </submittedName>
</protein>
<evidence type="ECO:0000313" key="1">
    <source>
        <dbReference type="EMBL" id="MDQ0454814.1"/>
    </source>
</evidence>
<dbReference type="Proteomes" id="UP001235269">
    <property type="component" value="Unassembled WGS sequence"/>
</dbReference>
<sequence length="138" mass="15103">MPTVKSVPRIFPGVQPGEEPKKVRMLPDVDRIWRILSLYASFEMVQSGNASCGGDDVAVCKGSAKKGPFSDGSGKSPGRHPGRFSFFAFRINLCLRRGAQPVGFPLFFGPKKKQSPSALMLKAKRRRIGPSLRSGRLI</sequence>